<proteinExistence type="predicted"/>
<accession>A0A369VRB1</accession>
<dbReference type="OrthoDB" id="6635951at2"/>
<protein>
    <submittedName>
        <fullName evidence="1">Uncharacterized protein</fullName>
    </submittedName>
</protein>
<organism evidence="1 2">
    <name type="scientific">Sphingomonas aracearum</name>
    <dbReference type="NCBI Taxonomy" id="2283317"/>
    <lineage>
        <taxon>Bacteria</taxon>
        <taxon>Pseudomonadati</taxon>
        <taxon>Pseudomonadota</taxon>
        <taxon>Alphaproteobacteria</taxon>
        <taxon>Sphingomonadales</taxon>
        <taxon>Sphingomonadaceae</taxon>
        <taxon>Sphingomonas</taxon>
    </lineage>
</organism>
<keyword evidence="2" id="KW-1185">Reference proteome</keyword>
<dbReference type="SUPFAM" id="SSF52540">
    <property type="entry name" value="P-loop containing nucleoside triphosphate hydrolases"/>
    <property type="match status" value="1"/>
</dbReference>
<reference evidence="1 2" key="1">
    <citation type="submission" date="2018-07" db="EMBL/GenBank/DDBJ databases">
        <title>a novel species of Sphingomonas isolated from the rhizosphere soil of Araceae plant.</title>
        <authorList>
            <person name="Zhiyong W."/>
            <person name="Qinglan Z."/>
            <person name="Zhiwei F."/>
            <person name="Ding X."/>
            <person name="Gejiao W."/>
            <person name="Shixue Z."/>
        </authorList>
    </citation>
    <scope>NUCLEOTIDE SEQUENCE [LARGE SCALE GENOMIC DNA]</scope>
    <source>
        <strain evidence="1 2">WZY 27</strain>
    </source>
</reference>
<dbReference type="RefSeq" id="WP_114688829.1">
    <property type="nucleotide sequence ID" value="NZ_QQNB01000004.1"/>
</dbReference>
<dbReference type="AlphaFoldDB" id="A0A369VRB1"/>
<dbReference type="Gene3D" id="3.40.50.300">
    <property type="entry name" value="P-loop containing nucleotide triphosphate hydrolases"/>
    <property type="match status" value="1"/>
</dbReference>
<dbReference type="Proteomes" id="UP000253918">
    <property type="component" value="Unassembled WGS sequence"/>
</dbReference>
<evidence type="ECO:0000313" key="1">
    <source>
        <dbReference type="EMBL" id="RDE04419.1"/>
    </source>
</evidence>
<evidence type="ECO:0000313" key="2">
    <source>
        <dbReference type="Proteomes" id="UP000253918"/>
    </source>
</evidence>
<sequence length="707" mass="73751">MHLGTPEAYLKTLVRQLNSVNVATGYLPEEEREEFVPELHRALRACQMISLIYGHTVIAVAGSQGAGKTTLVRELYGLDDSWLAGDNGQGERVPVMVLEDEAVTAPQGFLYRWTDEVGTEGMRGTPVSPAAFGNATRAWSGNTLELPVLRVPVRHAGGRSKAGFMLLPGYEEINDRNESWQAFMRLALVAASACVLVTDGSLLAQHHDTILIDLKEQQLAGVEPVIAIAKTEKMAEERRAELRVTAATRFGVPEGRTICTGSGNATEWEGPLLAALGRHGGVGAETRARQLKDLEKLGRMVGIVVNEARRAVRTSANLSDDGETLLDVLRELEDAVSATRSRYESGLSKALGGVAKAAGEAAKADYIAAEMGWSNAGRQVAEWALLASHKSEQRAADRLRAAILEAGGGAAFASTHAELLAGLAKDSLALALAPPVPASGALVEHASTPSAESLATLGMLVTAHPPKTTSLNLMQAQSLRREIRQLPAIAAGYLSAMQTAVATSAVPEEVSGLPDLLKAGTDTINSMNGLTKGLVKAAAAVLVIDAADGEIDSIPGLVNGIASAIGFAGAASSGAAAGTVAAGTATGTAAAGTATGTVAATVATGAGIAVGAAVVAYAGIEVLSRHQAQGAEQARTAAVAAIRDQKVRHLAAFDEMMGWLKGRVNEQLQIMLRLDEMLGHRLRAQLAISDLANTRAWFQEEARAQIA</sequence>
<gene>
    <name evidence="1" type="ORF">DVW87_15960</name>
</gene>
<dbReference type="EMBL" id="QQNB01000004">
    <property type="protein sequence ID" value="RDE04419.1"/>
    <property type="molecule type" value="Genomic_DNA"/>
</dbReference>
<comment type="caution">
    <text evidence="1">The sequence shown here is derived from an EMBL/GenBank/DDBJ whole genome shotgun (WGS) entry which is preliminary data.</text>
</comment>
<dbReference type="InterPro" id="IPR027417">
    <property type="entry name" value="P-loop_NTPase"/>
</dbReference>
<name>A0A369VRB1_9SPHN</name>